<dbReference type="RefSeq" id="WP_133438589.1">
    <property type="nucleotide sequence ID" value="NZ_CP037954.1"/>
</dbReference>
<dbReference type="Gene3D" id="3.30.420.40">
    <property type="match status" value="1"/>
</dbReference>
<gene>
    <name evidence="1" type="ORF">NBC122_00193</name>
</gene>
<dbReference type="Proteomes" id="UP000294419">
    <property type="component" value="Chromosome"/>
</dbReference>
<reference evidence="1 2" key="1">
    <citation type="submission" date="2019-03" db="EMBL/GenBank/DDBJ databases">
        <authorList>
            <person name="Kim H."/>
            <person name="Yu S.-M."/>
        </authorList>
    </citation>
    <scope>NUCLEOTIDE SEQUENCE [LARGE SCALE GENOMIC DNA]</scope>
    <source>
        <strain evidence="1 2">NBC122</strain>
    </source>
</reference>
<accession>A0A4P6ZC47</accession>
<dbReference type="EMBL" id="CP037954">
    <property type="protein sequence ID" value="QBO57051.1"/>
    <property type="molecule type" value="Genomic_DNA"/>
</dbReference>
<protein>
    <recommendedName>
        <fullName evidence="3">Butyrate kinase</fullName>
    </recommendedName>
</protein>
<keyword evidence="2" id="KW-1185">Reference proteome</keyword>
<dbReference type="AlphaFoldDB" id="A0A4P6ZC47"/>
<evidence type="ECO:0000313" key="1">
    <source>
        <dbReference type="EMBL" id="QBO57051.1"/>
    </source>
</evidence>
<organism evidence="1 2">
    <name type="scientific">Chryseobacterium salivictor</name>
    <dbReference type="NCBI Taxonomy" id="2547600"/>
    <lineage>
        <taxon>Bacteria</taxon>
        <taxon>Pseudomonadati</taxon>
        <taxon>Bacteroidota</taxon>
        <taxon>Flavobacteriia</taxon>
        <taxon>Flavobacteriales</taxon>
        <taxon>Weeksellaceae</taxon>
        <taxon>Chryseobacterium group</taxon>
        <taxon>Chryseobacterium</taxon>
    </lineage>
</organism>
<evidence type="ECO:0008006" key="3">
    <source>
        <dbReference type="Google" id="ProtNLM"/>
    </source>
</evidence>
<evidence type="ECO:0000313" key="2">
    <source>
        <dbReference type="Proteomes" id="UP000294419"/>
    </source>
</evidence>
<name>A0A4P6ZC47_9FLAO</name>
<sequence>MILSVNGGSSCIKFSLYRIQKPLEQVLFGAIENIGTANTQLSFTVVAEPPKKSWRPGSQNY</sequence>
<dbReference type="OrthoDB" id="9802453at2"/>
<proteinExistence type="predicted"/>
<dbReference type="KEGG" id="csal:NBC122_00193"/>